<dbReference type="KEGG" id="cac:CA_C0588"/>
<organism evidence="1 2">
    <name type="scientific">Clostridium acetobutylicum (strain ATCC 824 / DSM 792 / JCM 1419 / IAM 19013 / LMG 5710 / NBRC 13948 / NRRL B-527 / VKM B-1787 / 2291 / W)</name>
    <dbReference type="NCBI Taxonomy" id="272562"/>
    <lineage>
        <taxon>Bacteria</taxon>
        <taxon>Bacillati</taxon>
        <taxon>Bacillota</taxon>
        <taxon>Clostridia</taxon>
        <taxon>Eubacteriales</taxon>
        <taxon>Clostridiaceae</taxon>
        <taxon>Clostridium</taxon>
    </lineage>
</organism>
<evidence type="ECO:0008006" key="3">
    <source>
        <dbReference type="Google" id="ProtNLM"/>
    </source>
</evidence>
<gene>
    <name evidence="1" type="ordered locus">CA_C0588</name>
</gene>
<dbReference type="GeneID" id="44997099"/>
<dbReference type="InterPro" id="IPR024523">
    <property type="entry name" value="DUF3793"/>
</dbReference>
<sequence>MEKCLYKFTDFIEGVTGKVYMIKLITYSISPVISKRKPSSIITVSNRYKGMYDLWNIYGEEYLRNINVDVFEIKKDKDCLTLLFYDKALLKSTLYHKTNIGFLNKFGYKEDMDLEEFLGVLKKRYKETNCPHELGIFLGIPVEDVEEFINCNGRKCLYCGYWKVYKNKDRAMKIFKEYDESRSKAIRLLSDNIDISKVAKILSLNN</sequence>
<dbReference type="PATRIC" id="fig|272562.8.peg.791"/>
<evidence type="ECO:0000313" key="1">
    <source>
        <dbReference type="EMBL" id="AAK78566.1"/>
    </source>
</evidence>
<dbReference type="STRING" id="272562.CA_C0588"/>
<dbReference type="EMBL" id="AE001437">
    <property type="protein sequence ID" value="AAK78566.1"/>
    <property type="molecule type" value="Genomic_DNA"/>
</dbReference>
<evidence type="ECO:0000313" key="2">
    <source>
        <dbReference type="Proteomes" id="UP000000814"/>
    </source>
</evidence>
<dbReference type="AlphaFoldDB" id="Q97LH3"/>
<keyword evidence="2" id="KW-1185">Reference proteome</keyword>
<dbReference type="PIR" id="C96972">
    <property type="entry name" value="C96972"/>
</dbReference>
<dbReference type="eggNOG" id="ENOG5032SGE">
    <property type="taxonomic scope" value="Bacteria"/>
</dbReference>
<name>Q97LH3_CLOAB</name>
<dbReference type="RefSeq" id="WP_010963908.1">
    <property type="nucleotide sequence ID" value="NC_003030.1"/>
</dbReference>
<dbReference type="Proteomes" id="UP000000814">
    <property type="component" value="Chromosome"/>
</dbReference>
<accession>Q97LH3</accession>
<reference evidence="1 2" key="1">
    <citation type="journal article" date="2001" name="J. Bacteriol.">
        <title>Genome sequence and comparative analysis of the solvent-producing bacterium Clostridium acetobutylicum.</title>
        <authorList>
            <person name="Nolling J."/>
            <person name="Breton G."/>
            <person name="Omelchenko M.V."/>
            <person name="Makarova K.S."/>
            <person name="Zeng Q."/>
            <person name="Gibson R."/>
            <person name="Lee H.M."/>
            <person name="Dubois J."/>
            <person name="Qiu D."/>
            <person name="Hitti J."/>
            <person name="Wolf Y.I."/>
            <person name="Tatusov R.L."/>
            <person name="Sabathe F."/>
            <person name="Doucette-Stamm L."/>
            <person name="Soucaille P."/>
            <person name="Daly M.J."/>
            <person name="Bennett G.N."/>
            <person name="Koonin E.V."/>
            <person name="Smith D.R."/>
        </authorList>
    </citation>
    <scope>NUCLEOTIDE SEQUENCE [LARGE SCALE GENOMIC DNA]</scope>
    <source>
        <strain evidence="2">ATCC 824 / DSM 792 / JCM 1419 / LMG 5710 / VKM B-1787</strain>
    </source>
</reference>
<protein>
    <recommendedName>
        <fullName evidence="3">DUF3793 family protein</fullName>
    </recommendedName>
</protein>
<proteinExistence type="predicted"/>
<dbReference type="Pfam" id="PF12672">
    <property type="entry name" value="DUF3793"/>
    <property type="match status" value="1"/>
</dbReference>
<dbReference type="OrthoDB" id="5393676at2"/>
<dbReference type="HOGENOM" id="CLU_080981_1_0_9"/>